<keyword evidence="1" id="KW-0472">Membrane</keyword>
<dbReference type="EMBL" id="CP051128">
    <property type="protein sequence ID" value="QIZ05869.1"/>
    <property type="molecule type" value="Genomic_DNA"/>
</dbReference>
<protein>
    <submittedName>
        <fullName evidence="2">ABC transporter permease subunit</fullName>
    </submittedName>
</protein>
<accession>A0A6H1NX50</accession>
<dbReference type="PANTHER" id="PTHR37305">
    <property type="entry name" value="INTEGRAL MEMBRANE PROTEIN-RELATED"/>
    <property type="match status" value="1"/>
</dbReference>
<dbReference type="GO" id="GO:0005886">
    <property type="term" value="C:plasma membrane"/>
    <property type="evidence" value="ECO:0007669"/>
    <property type="project" value="UniProtKB-SubCell"/>
</dbReference>
<dbReference type="PANTHER" id="PTHR37305:SF1">
    <property type="entry name" value="MEMBRANE PROTEIN"/>
    <property type="match status" value="1"/>
</dbReference>
<feature type="transmembrane region" description="Helical" evidence="1">
    <location>
        <begin position="239"/>
        <end position="259"/>
    </location>
</feature>
<keyword evidence="1" id="KW-1133">Transmembrane helix</keyword>
<sequence>MNIFLKELKSYRKSLIFWSIGVFLMVASGMAKYEAYSSSGQSIKHLIADLPKSMKAVMGFGVVDLSKISGYYSLLYIYLLLMATIHAAMLGASIIAKEERDKTAEFLFVKPVSRNTIISAKLLAAFTNIVIFNLVTWGSLIILVGKYNSTGEEVNGDIALTMAGMFILQVLFLVIGSALAAVKKKPKAAPSLATGILLLTYMLSIAIDLNENIESMKYFTPFKYFDAKNVMFGGGLESIFIVISAIIIAALLVVTFTFYKKKDLNA</sequence>
<feature type="transmembrane region" description="Helical" evidence="1">
    <location>
        <begin position="117"/>
        <end position="138"/>
    </location>
</feature>
<dbReference type="GO" id="GO:0140359">
    <property type="term" value="F:ABC-type transporter activity"/>
    <property type="evidence" value="ECO:0007669"/>
    <property type="project" value="InterPro"/>
</dbReference>
<reference evidence="2 3" key="1">
    <citation type="submission" date="2020-04" db="EMBL/GenBank/DDBJ databases">
        <title>Genome-Wide Identification of 5-Methylcytosine Sites in Bacterial Genomes By High-Throughput Sequencing of MspJI Restriction Fragments.</title>
        <authorList>
            <person name="Wu V."/>
        </authorList>
    </citation>
    <scope>NUCLEOTIDE SEQUENCE [LARGE SCALE GENOMIC DNA]</scope>
    <source>
        <strain evidence="2 3">S2</strain>
    </source>
</reference>
<dbReference type="Proteomes" id="UP000501868">
    <property type="component" value="Chromosome"/>
</dbReference>
<evidence type="ECO:0000313" key="3">
    <source>
        <dbReference type="Proteomes" id="UP000501868"/>
    </source>
</evidence>
<evidence type="ECO:0000256" key="1">
    <source>
        <dbReference type="SAM" id="Phobius"/>
    </source>
</evidence>
<dbReference type="Pfam" id="PF12679">
    <property type="entry name" value="ABC2_membrane_2"/>
    <property type="match status" value="1"/>
</dbReference>
<organism evidence="2 3">
    <name type="scientific">Priestia megaterium</name>
    <name type="common">Bacillus megaterium</name>
    <dbReference type="NCBI Taxonomy" id="1404"/>
    <lineage>
        <taxon>Bacteria</taxon>
        <taxon>Bacillati</taxon>
        <taxon>Bacillota</taxon>
        <taxon>Bacilli</taxon>
        <taxon>Bacillales</taxon>
        <taxon>Bacillaceae</taxon>
        <taxon>Priestia</taxon>
    </lineage>
</organism>
<reference evidence="2 3" key="2">
    <citation type="submission" date="2020-04" db="EMBL/GenBank/DDBJ databases">
        <authorList>
            <person name="Fomenkov A."/>
            <person name="Anton B.P."/>
            <person name="Roberts R.J."/>
        </authorList>
    </citation>
    <scope>NUCLEOTIDE SEQUENCE [LARGE SCALE GENOMIC DNA]</scope>
    <source>
        <strain evidence="2 3">S2</strain>
    </source>
</reference>
<keyword evidence="1" id="KW-0812">Transmembrane</keyword>
<proteinExistence type="predicted"/>
<gene>
    <name evidence="2" type="ORF">HFZ78_03105</name>
</gene>
<name>A0A6H1NX50_PRIMG</name>
<feature type="transmembrane region" description="Helical" evidence="1">
    <location>
        <begin position="75"/>
        <end position="96"/>
    </location>
</feature>
<feature type="transmembrane region" description="Helical" evidence="1">
    <location>
        <begin position="189"/>
        <end position="207"/>
    </location>
</feature>
<feature type="transmembrane region" description="Helical" evidence="1">
    <location>
        <begin position="158"/>
        <end position="182"/>
    </location>
</feature>
<evidence type="ECO:0000313" key="2">
    <source>
        <dbReference type="EMBL" id="QIZ05869.1"/>
    </source>
</evidence>
<dbReference type="AlphaFoldDB" id="A0A6H1NX50"/>